<dbReference type="PANTHER" id="PTHR40396">
    <property type="entry name" value="ATPASE-LIKE PROTEIN"/>
    <property type="match status" value="1"/>
</dbReference>
<protein>
    <recommendedName>
        <fullName evidence="1">ATPase AAA-type core domain-containing protein</fullName>
    </recommendedName>
</protein>
<dbReference type="Gene3D" id="3.40.50.300">
    <property type="entry name" value="P-loop containing nucleotide triphosphate hydrolases"/>
    <property type="match status" value="1"/>
</dbReference>
<dbReference type="AlphaFoldDB" id="A0A246JFK0"/>
<dbReference type="Proteomes" id="UP000197468">
    <property type="component" value="Unassembled WGS sequence"/>
</dbReference>
<dbReference type="SUPFAM" id="SSF52540">
    <property type="entry name" value="P-loop containing nucleoside triphosphate hydrolases"/>
    <property type="match status" value="1"/>
</dbReference>
<dbReference type="GO" id="GO:0005524">
    <property type="term" value="F:ATP binding"/>
    <property type="evidence" value="ECO:0007669"/>
    <property type="project" value="InterPro"/>
</dbReference>
<organism evidence="2 3">
    <name type="scientific">Roseateles aquatilis</name>
    <dbReference type="NCBI Taxonomy" id="431061"/>
    <lineage>
        <taxon>Bacteria</taxon>
        <taxon>Pseudomonadati</taxon>
        <taxon>Pseudomonadota</taxon>
        <taxon>Betaproteobacteria</taxon>
        <taxon>Burkholderiales</taxon>
        <taxon>Sphaerotilaceae</taxon>
        <taxon>Roseateles</taxon>
    </lineage>
</organism>
<dbReference type="InterPro" id="IPR003959">
    <property type="entry name" value="ATPase_AAA_core"/>
</dbReference>
<gene>
    <name evidence="2" type="ORF">CDN99_09015</name>
</gene>
<name>A0A246JFK0_9BURK</name>
<evidence type="ECO:0000259" key="1">
    <source>
        <dbReference type="Pfam" id="PF13304"/>
    </source>
</evidence>
<keyword evidence="3" id="KW-1185">Reference proteome</keyword>
<reference evidence="2 3" key="1">
    <citation type="journal article" date="2008" name="Int. J. Syst. Evol. Microbiol.">
        <title>Description of Roseateles aquatilis sp. nov. and Roseateles terrae sp. nov., in the class Betaproteobacteria, and emended description of the genus Roseateles.</title>
        <authorList>
            <person name="Gomila M."/>
            <person name="Bowien B."/>
            <person name="Falsen E."/>
            <person name="Moore E.R."/>
            <person name="Lalucat J."/>
        </authorList>
    </citation>
    <scope>NUCLEOTIDE SEQUENCE [LARGE SCALE GENOMIC DNA]</scope>
    <source>
        <strain evidence="2 3">CCUG 48205</strain>
    </source>
</reference>
<sequence length="380" mass="42373">MLLEYGLRNFLSFQEGASVSFRLDANVPQRVSLGLSVATVMCVKGANGSGKTHLLKGLAFLASFVSASFSTDPDAEIPVAAFFSNPEPCSFYVEFLIEDATYRYELDVTPTGVTREALFKASKRKTLVFERTQDRVRAVARLKVLEGVKVRRNASVISAAYHHQIDELAAVHAFFKNIHFNVGSSGTRESLFMDIHKVAQVLHEHDDVREYVQQFLMDCDIGITRLQVASEEGSDGKRRFFPVFMHDVDGQECAVLPATESAGTKQIFRLMLPIAAVVASGSVLILDELDLYLHPHLLPKLLGLFLTGKSPGDRAAQLLFSTHQGDIMDLCGRYRTTFVNKEHNRSYAYRLDEIPGDLLRNDRTLVTPYNDRKIGGVPRL</sequence>
<accession>A0A246JFK0</accession>
<proteinExistence type="predicted"/>
<comment type="caution">
    <text evidence="2">The sequence shown here is derived from an EMBL/GenBank/DDBJ whole genome shotgun (WGS) entry which is preliminary data.</text>
</comment>
<evidence type="ECO:0000313" key="2">
    <source>
        <dbReference type="EMBL" id="OWQ91308.1"/>
    </source>
</evidence>
<evidence type="ECO:0000313" key="3">
    <source>
        <dbReference type="Proteomes" id="UP000197468"/>
    </source>
</evidence>
<dbReference type="InterPro" id="IPR027417">
    <property type="entry name" value="P-loop_NTPase"/>
</dbReference>
<dbReference type="GO" id="GO:0016887">
    <property type="term" value="F:ATP hydrolysis activity"/>
    <property type="evidence" value="ECO:0007669"/>
    <property type="project" value="InterPro"/>
</dbReference>
<dbReference type="EMBL" id="NIOF01000003">
    <property type="protein sequence ID" value="OWQ91308.1"/>
    <property type="molecule type" value="Genomic_DNA"/>
</dbReference>
<feature type="domain" description="ATPase AAA-type core" evidence="1">
    <location>
        <begin position="40"/>
        <end position="324"/>
    </location>
</feature>
<dbReference type="PANTHER" id="PTHR40396:SF1">
    <property type="entry name" value="ATPASE AAA-TYPE CORE DOMAIN-CONTAINING PROTEIN"/>
    <property type="match status" value="1"/>
</dbReference>
<dbReference type="RefSeq" id="WP_088384536.1">
    <property type="nucleotide sequence ID" value="NZ_NIOF01000003.1"/>
</dbReference>
<dbReference type="OrthoDB" id="9809324at2"/>
<dbReference type="Pfam" id="PF13304">
    <property type="entry name" value="AAA_21"/>
    <property type="match status" value="1"/>
</dbReference>